<feature type="domain" description="DUF6606" evidence="1">
    <location>
        <begin position="114"/>
        <end position="326"/>
    </location>
</feature>
<dbReference type="OrthoDB" id="3182339at2759"/>
<dbReference type="STRING" id="180088.A0A1J8PVI9"/>
<dbReference type="EMBL" id="LVVM01004245">
    <property type="protein sequence ID" value="OJA13262.1"/>
    <property type="molecule type" value="Genomic_DNA"/>
</dbReference>
<comment type="caution">
    <text evidence="2">The sequence shown here is derived from an EMBL/GenBank/DDBJ whole genome shotgun (WGS) entry which is preliminary data.</text>
</comment>
<evidence type="ECO:0000313" key="3">
    <source>
        <dbReference type="Proteomes" id="UP000183567"/>
    </source>
</evidence>
<evidence type="ECO:0000313" key="2">
    <source>
        <dbReference type="EMBL" id="OJA13262.1"/>
    </source>
</evidence>
<name>A0A1J8PVI9_9AGAM</name>
<dbReference type="InterPro" id="IPR046541">
    <property type="entry name" value="DUF6606"/>
</dbReference>
<sequence>MLKNLGVTTTSTSLTKVIKSQIRSMKAGDILAYLIRAQNAAVVIRRLDAETIFESFEVSPPAPTVMEAEGKLLSRISKTLPLQTALEEHQIRISKLDMSVSSSDFEEMPVLEYIITHIFCPIKLPQHDDYAATSDRALLDAVLGSARNFASCLPHDDEEQWGPLLEMLKNLGVTTTSTSLTKVVESQIRSMKAGAPPTDILAYLIRAQNAAVVLRRLDAETIFESFEVSPPAPTVMEAEGKLLCSYPGPAIIVPNTVVDNPTFPPELANFLACMDHDVLDSAATTTKAHSTVLEERDTAHPRYITELLTGFLRAFGEPANIPRIRRSSLGEGHPSGLS</sequence>
<evidence type="ECO:0000259" key="1">
    <source>
        <dbReference type="Pfam" id="PF20255"/>
    </source>
</evidence>
<accession>A0A1J8PVI9</accession>
<dbReference type="Pfam" id="PF20255">
    <property type="entry name" value="DUF6606"/>
    <property type="match status" value="2"/>
</dbReference>
<gene>
    <name evidence="2" type="ORF">AZE42_10362</name>
</gene>
<reference evidence="2 3" key="1">
    <citation type="submission" date="2016-03" db="EMBL/GenBank/DDBJ databases">
        <title>Comparative genomics of the ectomycorrhizal sister species Rhizopogon vinicolor and Rhizopogon vesiculosus (Basidiomycota: Boletales) reveals a divergence of the mating type B locus.</title>
        <authorList>
            <person name="Mujic A.B."/>
            <person name="Kuo A."/>
            <person name="Tritt A."/>
            <person name="Lipzen A."/>
            <person name="Chen C."/>
            <person name="Johnson J."/>
            <person name="Sharma A."/>
            <person name="Barry K."/>
            <person name="Grigoriev I.V."/>
            <person name="Spatafora J.W."/>
        </authorList>
    </citation>
    <scope>NUCLEOTIDE SEQUENCE [LARGE SCALE GENOMIC DNA]</scope>
    <source>
        <strain evidence="2 3">AM-OR11-056</strain>
    </source>
</reference>
<keyword evidence="3" id="KW-1185">Reference proteome</keyword>
<feature type="domain" description="DUF6606" evidence="1">
    <location>
        <begin position="13"/>
        <end position="73"/>
    </location>
</feature>
<organism evidence="2 3">
    <name type="scientific">Rhizopogon vesiculosus</name>
    <dbReference type="NCBI Taxonomy" id="180088"/>
    <lineage>
        <taxon>Eukaryota</taxon>
        <taxon>Fungi</taxon>
        <taxon>Dikarya</taxon>
        <taxon>Basidiomycota</taxon>
        <taxon>Agaricomycotina</taxon>
        <taxon>Agaricomycetes</taxon>
        <taxon>Agaricomycetidae</taxon>
        <taxon>Boletales</taxon>
        <taxon>Suillineae</taxon>
        <taxon>Rhizopogonaceae</taxon>
        <taxon>Rhizopogon</taxon>
    </lineage>
</organism>
<dbReference type="AlphaFoldDB" id="A0A1J8PVI9"/>
<dbReference type="Proteomes" id="UP000183567">
    <property type="component" value="Unassembled WGS sequence"/>
</dbReference>
<protein>
    <recommendedName>
        <fullName evidence="1">DUF6606 domain-containing protein</fullName>
    </recommendedName>
</protein>
<proteinExistence type="predicted"/>